<protein>
    <submittedName>
        <fullName evidence="3">Gly-zipper_Omp domain-containing protein</fullName>
    </submittedName>
</protein>
<evidence type="ECO:0000256" key="1">
    <source>
        <dbReference type="SAM" id="Phobius"/>
    </source>
</evidence>
<proteinExistence type="predicted"/>
<dbReference type="AlphaFoldDB" id="A0A0N5AG25"/>
<dbReference type="Pfam" id="PF08560">
    <property type="entry name" value="DUF1757"/>
    <property type="match status" value="1"/>
</dbReference>
<organism evidence="2 3">
    <name type="scientific">Syphacia muris</name>
    <dbReference type="NCBI Taxonomy" id="451379"/>
    <lineage>
        <taxon>Eukaryota</taxon>
        <taxon>Metazoa</taxon>
        <taxon>Ecdysozoa</taxon>
        <taxon>Nematoda</taxon>
        <taxon>Chromadorea</taxon>
        <taxon>Rhabditida</taxon>
        <taxon>Spirurina</taxon>
        <taxon>Oxyuridomorpha</taxon>
        <taxon>Oxyuroidea</taxon>
        <taxon>Oxyuridae</taxon>
        <taxon>Syphacia</taxon>
    </lineage>
</organism>
<dbReference type="InterPro" id="IPR013869">
    <property type="entry name" value="DUF1757"/>
</dbReference>
<dbReference type="STRING" id="451379.A0A0N5AG25"/>
<dbReference type="PANTHER" id="PTHR38636">
    <property type="entry name" value="PROTEIN CBG20488"/>
    <property type="match status" value="1"/>
</dbReference>
<keyword evidence="1" id="KW-0472">Membrane</keyword>
<reference evidence="3" key="1">
    <citation type="submission" date="2017-02" db="UniProtKB">
        <authorList>
            <consortium name="WormBaseParasite"/>
        </authorList>
    </citation>
    <scope>IDENTIFICATION</scope>
</reference>
<dbReference type="Proteomes" id="UP000046393">
    <property type="component" value="Unplaced"/>
</dbReference>
<name>A0A0N5AG25_9BILA</name>
<dbReference type="PANTHER" id="PTHR38636:SF1">
    <property type="entry name" value="CHLORIDE CHANNEL PROTEIN CLC-D"/>
    <property type="match status" value="1"/>
</dbReference>
<keyword evidence="1" id="KW-1133">Transmembrane helix</keyword>
<feature type="transmembrane region" description="Helical" evidence="1">
    <location>
        <begin position="68"/>
        <end position="89"/>
    </location>
</feature>
<feature type="transmembrane region" description="Helical" evidence="1">
    <location>
        <begin position="33"/>
        <end position="56"/>
    </location>
</feature>
<evidence type="ECO:0000313" key="3">
    <source>
        <dbReference type="WBParaSite" id="SMUV_0000325201-mRNA-1"/>
    </source>
</evidence>
<sequence length="153" mass="16700">MSTTWLKNFFGFNQSDYELLMVPNPRLEYGLTLTIRGAEIGTLVGSIAGILAPLVAKNRSSCNYRENFTCGGIAGAVAGSVIGAIVAFYELGHLGKYELYGSCYRRRFDTGRINLDRACFLGATLGYLRYGAFGYTAGVDLAFILSSVFMKEN</sequence>
<accession>A0A0N5AG25</accession>
<keyword evidence="2" id="KW-1185">Reference proteome</keyword>
<evidence type="ECO:0000313" key="2">
    <source>
        <dbReference type="Proteomes" id="UP000046393"/>
    </source>
</evidence>
<feature type="transmembrane region" description="Helical" evidence="1">
    <location>
        <begin position="130"/>
        <end position="150"/>
    </location>
</feature>
<keyword evidence="1" id="KW-0812">Transmembrane</keyword>
<dbReference type="WBParaSite" id="SMUV_0000325201-mRNA-1">
    <property type="protein sequence ID" value="SMUV_0000325201-mRNA-1"/>
    <property type="gene ID" value="SMUV_0000325201"/>
</dbReference>